<evidence type="ECO:0000313" key="3">
    <source>
        <dbReference type="EMBL" id="SDJ50765.1"/>
    </source>
</evidence>
<feature type="region of interest" description="Disordered" evidence="2">
    <location>
        <begin position="1"/>
        <end position="48"/>
    </location>
</feature>
<dbReference type="OrthoDB" id="2575455at2"/>
<protein>
    <submittedName>
        <fullName evidence="3">Uncharacterized protein</fullName>
    </submittedName>
</protein>
<dbReference type="RefSeq" id="WP_090715647.1">
    <property type="nucleotide sequence ID" value="NZ_CBCSKY010000018.1"/>
</dbReference>
<name>A0A1G8UC69_9BACL</name>
<keyword evidence="1" id="KW-0175">Coiled coil</keyword>
<feature type="coiled-coil region" evidence="1">
    <location>
        <begin position="100"/>
        <end position="205"/>
    </location>
</feature>
<proteinExistence type="predicted"/>
<reference evidence="4" key="1">
    <citation type="submission" date="2016-10" db="EMBL/GenBank/DDBJ databases">
        <authorList>
            <person name="Varghese N."/>
            <person name="Submissions S."/>
        </authorList>
    </citation>
    <scope>NUCLEOTIDE SEQUENCE [LARGE SCALE GENOMIC DNA]</scope>
    <source>
        <strain evidence="4">CGMCC 1.11012</strain>
    </source>
</reference>
<feature type="compositionally biased region" description="Low complexity" evidence="2">
    <location>
        <begin position="18"/>
        <end position="32"/>
    </location>
</feature>
<sequence length="240" mass="27265">MAGSFFRKKDAAERTLNPGAAAVPQAEEATAGEPDSSGHNDSTDGLISAGKTQLDKKSLDLIFAVEQMIQARAHAESSNYELQDRLNHSNSHIERLGKDLRYLNKVIEDREKDILELEQRLAEKNLKMDQVLEDHRELQDTMSAKADELKSTIDLEQQKYAKLMQKHHEAHVDKHKRIIELEDRISRLETENGHLRQKYETVRQEKAYLSGMISDFTSRMTVPFSAGSAAAERNEEYGDT</sequence>
<evidence type="ECO:0000256" key="1">
    <source>
        <dbReference type="SAM" id="Coils"/>
    </source>
</evidence>
<organism evidence="3 4">
    <name type="scientific">Paenibacillus typhae</name>
    <dbReference type="NCBI Taxonomy" id="1174501"/>
    <lineage>
        <taxon>Bacteria</taxon>
        <taxon>Bacillati</taxon>
        <taxon>Bacillota</taxon>
        <taxon>Bacilli</taxon>
        <taxon>Bacillales</taxon>
        <taxon>Paenibacillaceae</taxon>
        <taxon>Paenibacillus</taxon>
    </lineage>
</organism>
<evidence type="ECO:0000256" key="2">
    <source>
        <dbReference type="SAM" id="MobiDB-lite"/>
    </source>
</evidence>
<dbReference type="EMBL" id="FNDX01000018">
    <property type="protein sequence ID" value="SDJ50765.1"/>
    <property type="molecule type" value="Genomic_DNA"/>
</dbReference>
<keyword evidence="4" id="KW-1185">Reference proteome</keyword>
<dbReference type="Proteomes" id="UP000199050">
    <property type="component" value="Unassembled WGS sequence"/>
</dbReference>
<dbReference type="AlphaFoldDB" id="A0A1G8UC69"/>
<accession>A0A1G8UC69</accession>
<dbReference type="STRING" id="1174501.SAMN05216192_11872"/>
<evidence type="ECO:0000313" key="4">
    <source>
        <dbReference type="Proteomes" id="UP000199050"/>
    </source>
</evidence>
<gene>
    <name evidence="3" type="ORF">SAMN05216192_11872</name>
</gene>